<dbReference type="SUPFAM" id="SSF54427">
    <property type="entry name" value="NTF2-like"/>
    <property type="match status" value="1"/>
</dbReference>
<organism evidence="2 3">
    <name type="scientific">Streptomyces rhizosphaericus</name>
    <dbReference type="NCBI Taxonomy" id="114699"/>
    <lineage>
        <taxon>Bacteria</taxon>
        <taxon>Bacillati</taxon>
        <taxon>Actinomycetota</taxon>
        <taxon>Actinomycetes</taxon>
        <taxon>Kitasatosporales</taxon>
        <taxon>Streptomycetaceae</taxon>
        <taxon>Streptomyces</taxon>
        <taxon>Streptomyces violaceusniger group</taxon>
    </lineage>
</organism>
<keyword evidence="3" id="KW-1185">Reference proteome</keyword>
<gene>
    <name evidence="2" type="ORF">G4H13_02200</name>
</gene>
<accession>A0A6G4A798</accession>
<comment type="caution">
    <text evidence="2">The sequence shown here is derived from an EMBL/GenBank/DDBJ whole genome shotgun (WGS) entry which is preliminary data.</text>
</comment>
<dbReference type="AlphaFoldDB" id="A0A6G4A798"/>
<feature type="domain" description="SnoaL-like" evidence="1">
    <location>
        <begin position="13"/>
        <end position="103"/>
    </location>
</feature>
<evidence type="ECO:0000313" key="3">
    <source>
        <dbReference type="Proteomes" id="UP000476310"/>
    </source>
</evidence>
<evidence type="ECO:0000313" key="2">
    <source>
        <dbReference type="EMBL" id="NEW69243.1"/>
    </source>
</evidence>
<dbReference type="Pfam" id="PF12680">
    <property type="entry name" value="SnoaL_2"/>
    <property type="match status" value="1"/>
</dbReference>
<dbReference type="InterPro" id="IPR037401">
    <property type="entry name" value="SnoaL-like"/>
</dbReference>
<dbReference type="EMBL" id="JAAIKT010000001">
    <property type="protein sequence ID" value="NEW69243.1"/>
    <property type="molecule type" value="Genomic_DNA"/>
</dbReference>
<dbReference type="RefSeq" id="WP_037959171.1">
    <property type="nucleotide sequence ID" value="NZ_JAAIKT010000001.1"/>
</dbReference>
<dbReference type="InterPro" id="IPR032710">
    <property type="entry name" value="NTF2-like_dom_sf"/>
</dbReference>
<reference evidence="2" key="1">
    <citation type="submission" date="2020-02" db="EMBL/GenBank/DDBJ databases">
        <title>A new Streptomyces sp. for controlling soil-borne diseases.</title>
        <authorList>
            <person name="Li X."/>
            <person name="Tian Y."/>
            <person name="Gao K."/>
        </authorList>
    </citation>
    <scope>NUCLEOTIDE SEQUENCE [LARGE SCALE GENOMIC DNA]</scope>
    <source>
        <strain evidence="2">0250</strain>
    </source>
</reference>
<proteinExistence type="predicted"/>
<sequence>MNSRSPREVLGNHLAALNSGEADRIAADYAEDAIVVLPGKVVAGQEAIRDAFAENGAALPGARYATLSVTESSDLLLLEWQMDAHSVSVTDGIDTFLIYEGLIHRQTSRFTPVER</sequence>
<protein>
    <submittedName>
        <fullName evidence="2">Nuclear transport factor 2 family protein</fullName>
    </submittedName>
</protein>
<name>A0A6G4A798_9ACTN</name>
<dbReference type="Gene3D" id="3.10.450.50">
    <property type="match status" value="1"/>
</dbReference>
<dbReference type="Proteomes" id="UP000476310">
    <property type="component" value="Unassembled WGS sequence"/>
</dbReference>
<evidence type="ECO:0000259" key="1">
    <source>
        <dbReference type="Pfam" id="PF12680"/>
    </source>
</evidence>